<dbReference type="Proteomes" id="UP000637695">
    <property type="component" value="Unassembled WGS sequence"/>
</dbReference>
<gene>
    <name evidence="4" type="ORF">GCM10010885_05540</name>
</gene>
<dbReference type="AlphaFoldDB" id="A0A917K2W3"/>
<dbReference type="RefSeq" id="WP_229776292.1">
    <property type="nucleotide sequence ID" value="NZ_BMOY01000005.1"/>
</dbReference>
<dbReference type="Gene3D" id="1.50.10.10">
    <property type="match status" value="1"/>
</dbReference>
<protein>
    <recommendedName>
        <fullName evidence="6">Glycogen debranching enzyme</fullName>
    </recommendedName>
</protein>
<dbReference type="GO" id="GO:0005975">
    <property type="term" value="P:carbohydrate metabolic process"/>
    <property type="evidence" value="ECO:0007669"/>
    <property type="project" value="InterPro"/>
</dbReference>
<evidence type="ECO:0000259" key="3">
    <source>
        <dbReference type="Pfam" id="PF22422"/>
    </source>
</evidence>
<feature type="domain" description="Putative glycogen debranching enzyme N-terminal" evidence="2">
    <location>
        <begin position="9"/>
        <end position="180"/>
    </location>
</feature>
<dbReference type="SUPFAM" id="SSF48208">
    <property type="entry name" value="Six-hairpin glycosidases"/>
    <property type="match status" value="1"/>
</dbReference>
<dbReference type="InterPro" id="IPR054491">
    <property type="entry name" value="MGH1-like_GH"/>
</dbReference>
<accession>A0A917K2W3</accession>
<reference evidence="4" key="1">
    <citation type="journal article" date="2014" name="Int. J. Syst. Evol. Microbiol.">
        <title>Complete genome sequence of Corynebacterium casei LMG S-19264T (=DSM 44701T), isolated from a smear-ripened cheese.</title>
        <authorList>
            <consortium name="US DOE Joint Genome Institute (JGI-PGF)"/>
            <person name="Walter F."/>
            <person name="Albersmeier A."/>
            <person name="Kalinowski J."/>
            <person name="Ruckert C."/>
        </authorList>
    </citation>
    <scope>NUCLEOTIDE SEQUENCE</scope>
    <source>
        <strain evidence="4">JCM 18487</strain>
    </source>
</reference>
<dbReference type="EMBL" id="BMOY01000005">
    <property type="protein sequence ID" value="GGI98916.1"/>
    <property type="molecule type" value="Genomic_DNA"/>
</dbReference>
<dbReference type="Pfam" id="PF14742">
    <property type="entry name" value="GDE_N_bis"/>
    <property type="match status" value="1"/>
</dbReference>
<evidence type="ECO:0008006" key="6">
    <source>
        <dbReference type="Google" id="ProtNLM"/>
    </source>
</evidence>
<dbReference type="InterPro" id="IPR008928">
    <property type="entry name" value="6-hairpin_glycosidase_sf"/>
</dbReference>
<sequence>MNQMHFHVIKEDDLFLVCRPDGEVPDPVEDSFGYGLYTRDTRMLSRLTFSVRDVSWRLLHADTSANYQAVYRYSSGGCGNQADLSQQTLFLTRRRFVTGNDLVEEGIIENFSNERITLDMVYQVAADFRDLFEVRGYSPADLHRTISCAQSSVSLVFSYVALDGVACKTTLDLHVLPEEEDVQDESGVNAQRDAHQDAREERKVSTSVDHAAGQLSFGIAVPARGKRRWFLRVRPEVAGRLHPNLPNGAVHASQEHTSHRAWVSGSPERMAQQYADWMDSVPRVDGDEGFASWYERGMRDVRMLLTHLGYGPFPVAGVPWYAVPFGRDSLITALEILICRADIARGTLATLAALQGVTRDARRDEQPGKIIHELRVGELTRIGELPFGPYYGSVDATPLFLCLAAEYLAWTGDLAFIRALLPVVERAFHWMDHDGDRDGDGWIEYFREAERGIANQGWKDSGDAVSHVDGRLAEPPVALCEVQAYAHRAHAAWARIYRLLGAPDRAEAHHRRARQLAARFLETFWLASEGLVAFGLDAEKRPIGTAASNMGHCLWGGVLPADVARQVADRLLQPDMFSGYGIRTLSTREVRYNPLSYHNGTVWPHDNAIILAGFAQYGLSGAVAKLAGALLRVSAQFEMRRLPELFGGLSASEAPHPVPYPVSCSPQAWAAATPAMVLQSVLGMQPDVPQGRVFIHPVLPEGCDRLLVQRIRLGEGNLSLDLRRDPFGRTQVKVLENTTGCRVEQGVKGGMPWLAEAGI</sequence>
<evidence type="ECO:0000259" key="2">
    <source>
        <dbReference type="Pfam" id="PF14742"/>
    </source>
</evidence>
<feature type="domain" description="Mannosylglycerate hydrolase MGH1-like glycoside hydrolase" evidence="3">
    <location>
        <begin position="389"/>
        <end position="633"/>
    </location>
</feature>
<reference evidence="4" key="2">
    <citation type="submission" date="2020-09" db="EMBL/GenBank/DDBJ databases">
        <authorList>
            <person name="Sun Q."/>
            <person name="Ohkuma M."/>
        </authorList>
    </citation>
    <scope>NUCLEOTIDE SEQUENCE</scope>
    <source>
        <strain evidence="4">JCM 18487</strain>
    </source>
</reference>
<keyword evidence="5" id="KW-1185">Reference proteome</keyword>
<organism evidence="4 5">
    <name type="scientific">Alicyclobacillus cellulosilyticus</name>
    <dbReference type="NCBI Taxonomy" id="1003997"/>
    <lineage>
        <taxon>Bacteria</taxon>
        <taxon>Bacillati</taxon>
        <taxon>Bacillota</taxon>
        <taxon>Bacilli</taxon>
        <taxon>Bacillales</taxon>
        <taxon>Alicyclobacillaceae</taxon>
        <taxon>Alicyclobacillus</taxon>
    </lineage>
</organism>
<feature type="compositionally biased region" description="Basic and acidic residues" evidence="1">
    <location>
        <begin position="192"/>
        <end position="204"/>
    </location>
</feature>
<comment type="caution">
    <text evidence="4">The sequence shown here is derived from an EMBL/GenBank/DDBJ whole genome shotgun (WGS) entry which is preliminary data.</text>
</comment>
<dbReference type="Pfam" id="PF22422">
    <property type="entry name" value="MGH1-like_GH"/>
    <property type="match status" value="1"/>
</dbReference>
<dbReference type="InterPro" id="IPR032856">
    <property type="entry name" value="GDE_N_bis"/>
</dbReference>
<feature type="region of interest" description="Disordered" evidence="1">
    <location>
        <begin position="179"/>
        <end position="205"/>
    </location>
</feature>
<dbReference type="InterPro" id="IPR012341">
    <property type="entry name" value="6hp_glycosidase-like_sf"/>
</dbReference>
<proteinExistence type="predicted"/>
<evidence type="ECO:0000256" key="1">
    <source>
        <dbReference type="SAM" id="MobiDB-lite"/>
    </source>
</evidence>
<name>A0A917K2W3_9BACL</name>
<feature type="region of interest" description="Disordered" evidence="1">
    <location>
        <begin position="244"/>
        <end position="265"/>
    </location>
</feature>
<evidence type="ECO:0000313" key="5">
    <source>
        <dbReference type="Proteomes" id="UP000637695"/>
    </source>
</evidence>
<evidence type="ECO:0000313" key="4">
    <source>
        <dbReference type="EMBL" id="GGI98916.1"/>
    </source>
</evidence>